<comment type="cofactor">
    <cofactor evidence="11">
        <name>Mn(2+)</name>
        <dbReference type="ChEBI" id="CHEBI:29035"/>
    </cofactor>
    <text evidence="11">Binds 2 manganese ions per subunit.</text>
</comment>
<comment type="catalytic activity">
    <reaction evidence="8">
        <text>a 3'-end 3'-phospho-ribonucleotide-RNA + a 5'-end dephospho-ribonucleoside-RNA + GTP = a ribonucleotidyl-ribonucleotide-RNA + GMP + diphosphate</text>
        <dbReference type="Rhea" id="RHEA:68076"/>
        <dbReference type="Rhea" id="RHEA-COMP:10463"/>
        <dbReference type="Rhea" id="RHEA-COMP:13936"/>
        <dbReference type="Rhea" id="RHEA-COMP:17355"/>
        <dbReference type="ChEBI" id="CHEBI:33019"/>
        <dbReference type="ChEBI" id="CHEBI:37565"/>
        <dbReference type="ChEBI" id="CHEBI:58115"/>
        <dbReference type="ChEBI" id="CHEBI:83062"/>
        <dbReference type="ChEBI" id="CHEBI:138284"/>
        <dbReference type="ChEBI" id="CHEBI:173118"/>
        <dbReference type="EC" id="6.5.1.8"/>
    </reaction>
</comment>
<feature type="binding site" evidence="10">
    <location>
        <begin position="152"/>
        <end position="156"/>
    </location>
    <ligand>
        <name>GMP</name>
        <dbReference type="ChEBI" id="CHEBI:58115"/>
    </ligand>
</feature>
<dbReference type="SUPFAM" id="SSF103365">
    <property type="entry name" value="Hypothetical protein PH1602"/>
    <property type="match status" value="1"/>
</dbReference>
<dbReference type="GO" id="GO:0006281">
    <property type="term" value="P:DNA repair"/>
    <property type="evidence" value="ECO:0007669"/>
    <property type="project" value="TreeGrafter"/>
</dbReference>
<dbReference type="GO" id="GO:0005525">
    <property type="term" value="F:GTP binding"/>
    <property type="evidence" value="ECO:0007669"/>
    <property type="project" value="UniProtKB-KW"/>
</dbReference>
<dbReference type="EMBL" id="SJZJ01000002">
    <property type="protein sequence ID" value="TCJ30894.1"/>
    <property type="molecule type" value="Genomic_DNA"/>
</dbReference>
<dbReference type="OrthoDB" id="9802323at2"/>
<evidence type="ECO:0000256" key="2">
    <source>
        <dbReference type="ARBA" id="ARBA00022598"/>
    </source>
</evidence>
<name>A0A4R1CHK2_9ACTN</name>
<keyword evidence="2" id="KW-0436">Ligase</keyword>
<dbReference type="GO" id="GO:0003909">
    <property type="term" value="F:DNA ligase activity"/>
    <property type="evidence" value="ECO:0007669"/>
    <property type="project" value="TreeGrafter"/>
</dbReference>
<dbReference type="Pfam" id="PF01139">
    <property type="entry name" value="RtcB"/>
    <property type="match status" value="1"/>
</dbReference>
<feature type="binding site" evidence="10">
    <location>
        <position position="300"/>
    </location>
    <ligand>
        <name>GMP</name>
        <dbReference type="ChEBI" id="CHEBI:58115"/>
    </ligand>
</feature>
<dbReference type="InterPro" id="IPR052915">
    <property type="entry name" value="RtcB-like"/>
</dbReference>
<feature type="binding site" evidence="10">
    <location>
        <begin position="261"/>
        <end position="262"/>
    </location>
    <ligand>
        <name>GMP</name>
        <dbReference type="ChEBI" id="CHEBI:58115"/>
    </ligand>
</feature>
<keyword evidence="6 10" id="KW-0342">GTP-binding</keyword>
<keyword evidence="13" id="KW-1185">Reference proteome</keyword>
<dbReference type="GO" id="GO:0030145">
    <property type="term" value="F:manganese ion binding"/>
    <property type="evidence" value="ECO:0007669"/>
    <property type="project" value="TreeGrafter"/>
</dbReference>
<feature type="binding site" evidence="10">
    <location>
        <begin position="317"/>
        <end position="320"/>
    </location>
    <ligand>
        <name>GMP</name>
        <dbReference type="ChEBI" id="CHEBI:58115"/>
    </ligand>
</feature>
<dbReference type="InterPro" id="IPR036025">
    <property type="entry name" value="RtcB-like_sf"/>
</dbReference>
<evidence type="ECO:0000256" key="5">
    <source>
        <dbReference type="ARBA" id="ARBA00022800"/>
    </source>
</evidence>
<feature type="binding site" evidence="10">
    <location>
        <begin position="293"/>
        <end position="296"/>
    </location>
    <ligand>
        <name>GMP</name>
        <dbReference type="ChEBI" id="CHEBI:58115"/>
    </ligand>
</feature>
<sequence length="389" mass="43267">MEKINAKLLNWASLLEDNTREQAERTATMPFVEPHLALMPDAHLGLGATVGSVIPTVGAIMPAAVGVDIGCGMIAVRTQYDVSDLPTDRRPVREAIERAVPLSAGAANRTVSRDHTEQRLKDLTERAEQAGFDPSTYAARWELQLGTLGSGNHFIEVTADELGRVWLFLHSGSRGVGNRIAQRHIKVAQEYCRRHFVELPDRDLAYLVEGTAEFDAYIGQMQWAQHYALLNREEMMDRVVRQFSDWVGGDVERLEEINCHHNYTEREHHLGRDVWLTRKGAINAAAGRDGLIPGSMGTASYVVRGLGNPASFDSAPHGAGRTYSRTAARRTFTHDQLRAAMVGIEYRDTDAFIDEIPAAYKDIDQVMEDAADLVEVRHTLRQLVNVKGD</sequence>
<keyword evidence="3 11" id="KW-0479">Metal-binding</keyword>
<evidence type="ECO:0000256" key="1">
    <source>
        <dbReference type="ARBA" id="ARBA00012726"/>
    </source>
</evidence>
<accession>A0A4R1CHK2</accession>
<feature type="binding site" evidence="10">
    <location>
        <position position="387"/>
    </location>
    <ligand>
        <name>GMP</name>
        <dbReference type="ChEBI" id="CHEBI:58115"/>
    </ligand>
</feature>
<dbReference type="Gene3D" id="3.90.1860.10">
    <property type="entry name" value="tRNA-splicing ligase RtcB"/>
    <property type="match status" value="1"/>
</dbReference>
<feature type="active site" description="GMP-histidine intermediate" evidence="9">
    <location>
        <position position="317"/>
    </location>
</feature>
<dbReference type="EC" id="6.5.1.8" evidence="1"/>
<evidence type="ECO:0000313" key="13">
    <source>
        <dbReference type="Proteomes" id="UP000295453"/>
    </source>
</evidence>
<evidence type="ECO:0000256" key="6">
    <source>
        <dbReference type="ARBA" id="ARBA00023134"/>
    </source>
</evidence>
<evidence type="ECO:0000313" key="12">
    <source>
        <dbReference type="EMBL" id="TCJ30894.1"/>
    </source>
</evidence>
<feature type="binding site" evidence="11">
    <location>
        <position position="153"/>
    </location>
    <ligand>
        <name>Mn(2+)</name>
        <dbReference type="ChEBI" id="CHEBI:29035"/>
        <label>1</label>
    </ligand>
</feature>
<evidence type="ECO:0000256" key="8">
    <source>
        <dbReference type="ARBA" id="ARBA00047746"/>
    </source>
</evidence>
<dbReference type="AlphaFoldDB" id="A0A4R1CHK2"/>
<keyword evidence="4 10" id="KW-0547">Nucleotide-binding</keyword>
<feature type="binding site" evidence="11">
    <location>
        <position position="68"/>
    </location>
    <ligand>
        <name>Mn(2+)</name>
        <dbReference type="ChEBI" id="CHEBI:29035"/>
        <label>1</label>
    </ligand>
</feature>
<dbReference type="Proteomes" id="UP000295453">
    <property type="component" value="Unassembled WGS sequence"/>
</dbReference>
<feature type="binding site" evidence="11">
    <location>
        <position position="261"/>
    </location>
    <ligand>
        <name>Mn(2+)</name>
        <dbReference type="ChEBI" id="CHEBI:29035"/>
        <label>2</label>
    </ligand>
</feature>
<dbReference type="RefSeq" id="WP_131581542.1">
    <property type="nucleotide sequence ID" value="NZ_SJZJ01000002.1"/>
</dbReference>
<dbReference type="PANTHER" id="PTHR43749:SF2">
    <property type="entry name" value="RNA-SPLICING LIGASE RTCB"/>
    <property type="match status" value="1"/>
</dbReference>
<dbReference type="InterPro" id="IPR001233">
    <property type="entry name" value="RtcB"/>
</dbReference>
<keyword evidence="7 11" id="KW-0464">Manganese</keyword>
<evidence type="ECO:0000256" key="3">
    <source>
        <dbReference type="ARBA" id="ARBA00022723"/>
    </source>
</evidence>
<evidence type="ECO:0000256" key="10">
    <source>
        <dbReference type="PIRSR" id="PIRSR601233-2"/>
    </source>
</evidence>
<evidence type="ECO:0000256" key="9">
    <source>
        <dbReference type="PIRSR" id="PIRSR601233-1"/>
    </source>
</evidence>
<evidence type="ECO:0000256" key="7">
    <source>
        <dbReference type="ARBA" id="ARBA00023211"/>
    </source>
</evidence>
<organism evidence="12 13">
    <name type="scientific">Nocardioides jejuensis</name>
    <dbReference type="NCBI Taxonomy" id="2502782"/>
    <lineage>
        <taxon>Bacteria</taxon>
        <taxon>Bacillati</taxon>
        <taxon>Actinomycetota</taxon>
        <taxon>Actinomycetes</taxon>
        <taxon>Propionibacteriales</taxon>
        <taxon>Nocardioidaceae</taxon>
        <taxon>Nocardioides</taxon>
    </lineage>
</organism>
<keyword evidence="5" id="KW-0692">RNA repair</keyword>
<gene>
    <name evidence="12" type="ORF">EPD65_02325</name>
</gene>
<dbReference type="GO" id="GO:0170057">
    <property type="term" value="F:RNA ligase (GTP) activity"/>
    <property type="evidence" value="ECO:0007669"/>
    <property type="project" value="UniProtKB-EC"/>
</dbReference>
<dbReference type="PANTHER" id="PTHR43749">
    <property type="entry name" value="RNA-SPLICING LIGASE RTCB"/>
    <property type="match status" value="1"/>
</dbReference>
<dbReference type="GO" id="GO:0042245">
    <property type="term" value="P:RNA repair"/>
    <property type="evidence" value="ECO:0007669"/>
    <property type="project" value="UniProtKB-KW"/>
</dbReference>
<evidence type="ECO:0000256" key="4">
    <source>
        <dbReference type="ARBA" id="ARBA00022741"/>
    </source>
</evidence>
<dbReference type="GO" id="GO:0006396">
    <property type="term" value="P:RNA processing"/>
    <property type="evidence" value="ECO:0007669"/>
    <property type="project" value="InterPro"/>
</dbReference>
<evidence type="ECO:0000256" key="11">
    <source>
        <dbReference type="PIRSR" id="PIRSR601233-3"/>
    </source>
</evidence>
<reference evidence="12 13" key="1">
    <citation type="submission" date="2019-03" db="EMBL/GenBank/DDBJ databases">
        <authorList>
            <person name="Kim M.K.M."/>
        </authorList>
    </citation>
    <scope>NUCLEOTIDE SEQUENCE [LARGE SCALE GENOMIC DNA]</scope>
    <source>
        <strain evidence="12 13">18JY15-6</strain>
    </source>
</reference>
<protein>
    <recommendedName>
        <fullName evidence="1">3'-phosphate/5'-hydroxy nucleic acid ligase</fullName>
        <ecNumber evidence="1">6.5.1.8</ecNumber>
    </recommendedName>
</protein>
<comment type="caution">
    <text evidence="12">The sequence shown here is derived from an EMBL/GenBank/DDBJ whole genome shotgun (WGS) entry which is preliminary data.</text>
</comment>
<feature type="binding site" evidence="11">
    <location>
        <position position="170"/>
    </location>
    <ligand>
        <name>Mn(2+)</name>
        <dbReference type="ChEBI" id="CHEBI:29035"/>
        <label>2</label>
    </ligand>
</feature>
<proteinExistence type="predicted"/>